<keyword evidence="3" id="KW-1185">Reference proteome</keyword>
<dbReference type="PROSITE" id="PS51819">
    <property type="entry name" value="VOC"/>
    <property type="match status" value="1"/>
</dbReference>
<dbReference type="PANTHER" id="PTHR21366">
    <property type="entry name" value="GLYOXALASE FAMILY PROTEIN"/>
    <property type="match status" value="1"/>
</dbReference>
<dbReference type="PANTHER" id="PTHR21366:SF14">
    <property type="entry name" value="GLYOXALASE DOMAIN-CONTAINING PROTEIN 5"/>
    <property type="match status" value="1"/>
</dbReference>
<evidence type="ECO:0000313" key="2">
    <source>
        <dbReference type="EMBL" id="OAN43984.1"/>
    </source>
</evidence>
<dbReference type="Pfam" id="PF00903">
    <property type="entry name" value="Glyoxalase"/>
    <property type="match status" value="1"/>
</dbReference>
<dbReference type="RefSeq" id="WP_068495775.1">
    <property type="nucleotide sequence ID" value="NZ_LWQT01000120.1"/>
</dbReference>
<sequence length="129" mass="14022">MIRIDHLDHLVLTVASIEKTTVFYADVLGMVVETFGGGRTALRFGNQKINLHQAGQEFEPKAKAPTPGSGDLCFITTTKLEDVIAHLARLAIPIEQGPVERTGATGRIRSVYIRDPDANLIEISNPLDG</sequence>
<feature type="domain" description="VOC" evidence="1">
    <location>
        <begin position="6"/>
        <end position="126"/>
    </location>
</feature>
<dbReference type="STRING" id="1285242.A6A04_08870"/>
<name>A0A178M7W5_9PROT</name>
<dbReference type="InterPro" id="IPR037523">
    <property type="entry name" value="VOC_core"/>
</dbReference>
<dbReference type="OrthoDB" id="9812656at2"/>
<dbReference type="InterPro" id="IPR029068">
    <property type="entry name" value="Glyas_Bleomycin-R_OHBP_Dase"/>
</dbReference>
<dbReference type="AlphaFoldDB" id="A0A178M7W5"/>
<gene>
    <name evidence="2" type="ORF">A6A04_08870</name>
</gene>
<organism evidence="2 3">
    <name type="scientific">Paramagnetospirillum marisnigri</name>
    <dbReference type="NCBI Taxonomy" id="1285242"/>
    <lineage>
        <taxon>Bacteria</taxon>
        <taxon>Pseudomonadati</taxon>
        <taxon>Pseudomonadota</taxon>
        <taxon>Alphaproteobacteria</taxon>
        <taxon>Rhodospirillales</taxon>
        <taxon>Magnetospirillaceae</taxon>
        <taxon>Paramagnetospirillum</taxon>
    </lineage>
</organism>
<dbReference type="InterPro" id="IPR004360">
    <property type="entry name" value="Glyas_Fos-R_dOase_dom"/>
</dbReference>
<dbReference type="CDD" id="cd07253">
    <property type="entry name" value="GLOD5"/>
    <property type="match status" value="1"/>
</dbReference>
<dbReference type="SUPFAM" id="SSF54593">
    <property type="entry name" value="Glyoxalase/Bleomycin resistance protein/Dihydroxybiphenyl dioxygenase"/>
    <property type="match status" value="1"/>
</dbReference>
<protein>
    <submittedName>
        <fullName evidence="2">Glyoxalase</fullName>
    </submittedName>
</protein>
<dbReference type="Proteomes" id="UP000078428">
    <property type="component" value="Unassembled WGS sequence"/>
</dbReference>
<comment type="caution">
    <text evidence="2">The sequence shown here is derived from an EMBL/GenBank/DDBJ whole genome shotgun (WGS) entry which is preliminary data.</text>
</comment>
<evidence type="ECO:0000313" key="3">
    <source>
        <dbReference type="Proteomes" id="UP000078428"/>
    </source>
</evidence>
<proteinExistence type="predicted"/>
<reference evidence="2 3" key="1">
    <citation type="submission" date="2016-04" db="EMBL/GenBank/DDBJ databases">
        <title>Draft genome sequence of freshwater magnetotactic bacteria Magnetospirillum marisnigri SP-1 and Magnetospirillum moscoviense BB-1.</title>
        <authorList>
            <person name="Koziaeva V."/>
            <person name="Dziuba M.V."/>
            <person name="Ivanov T.M."/>
            <person name="Kuznetsov B."/>
            <person name="Grouzdev D.S."/>
        </authorList>
    </citation>
    <scope>NUCLEOTIDE SEQUENCE [LARGE SCALE GENOMIC DNA]</scope>
    <source>
        <strain evidence="2 3">SP-1</strain>
    </source>
</reference>
<dbReference type="InterPro" id="IPR050383">
    <property type="entry name" value="GlyoxalaseI/FosfomycinResist"/>
</dbReference>
<accession>A0A178M7W5</accession>
<evidence type="ECO:0000259" key="1">
    <source>
        <dbReference type="PROSITE" id="PS51819"/>
    </source>
</evidence>
<dbReference type="EMBL" id="LWQT01000120">
    <property type="protein sequence ID" value="OAN43984.1"/>
    <property type="molecule type" value="Genomic_DNA"/>
</dbReference>
<dbReference type="Gene3D" id="3.10.180.10">
    <property type="entry name" value="2,3-Dihydroxybiphenyl 1,2-Dioxygenase, domain 1"/>
    <property type="match status" value="1"/>
</dbReference>